<organism evidence="7 8">
    <name type="scientific">Mortierella alpina</name>
    <name type="common">Oleaginous fungus</name>
    <name type="synonym">Mortierella renispora</name>
    <dbReference type="NCBI Taxonomy" id="64518"/>
    <lineage>
        <taxon>Eukaryota</taxon>
        <taxon>Fungi</taxon>
        <taxon>Fungi incertae sedis</taxon>
        <taxon>Mucoromycota</taxon>
        <taxon>Mortierellomycotina</taxon>
        <taxon>Mortierellomycetes</taxon>
        <taxon>Mortierellales</taxon>
        <taxon>Mortierellaceae</taxon>
        <taxon>Mortierella</taxon>
    </lineage>
</organism>
<evidence type="ECO:0000259" key="6">
    <source>
        <dbReference type="PROSITE" id="PS50893"/>
    </source>
</evidence>
<evidence type="ECO:0000313" key="8">
    <source>
        <dbReference type="Proteomes" id="UP000738359"/>
    </source>
</evidence>
<feature type="region of interest" description="Disordered" evidence="5">
    <location>
        <begin position="97"/>
        <end position="167"/>
    </location>
</feature>
<keyword evidence="4" id="KW-0175">Coiled coil</keyword>
<evidence type="ECO:0000256" key="3">
    <source>
        <dbReference type="ARBA" id="ARBA00022840"/>
    </source>
</evidence>
<evidence type="ECO:0000313" key="7">
    <source>
        <dbReference type="EMBL" id="KAF9963676.1"/>
    </source>
</evidence>
<dbReference type="SUPFAM" id="SSF52540">
    <property type="entry name" value="P-loop containing nucleoside triphosphate hydrolases"/>
    <property type="match status" value="2"/>
</dbReference>
<sequence length="874" mass="95677">MVSAKTFIARLPVGVTLDADIQDYLASIVDGQSFADISALRDDTEHFLVDAGLDDSALDTFYASLQDQFSSSTNTDATGDKLAGVNAGLTKIALADKIHDQENGETEGDSSGSDDKTTGNASPQSQKPFKSKPVRLTKAAKKLAAKSSSTASSPAMPSSAVANGAGKGSPVIGREAFGDGALVEAFAQQSRFHEETMETLSKEVDLQQVNITIGGQPLLQDTRLWFKSGTMYGLIGRNGTGKSTLLKAIGYGELIGFPLNLRALYIEQLPTETPAEQTVVETVLKADTERTLLMNESNLLQQAINKFPRQLVKSIKKLEWERMKVRLAAQQKLAIRRSGKRGAEAREELLVVEAQEKAAQEAFESIPIEGVEPPLDVLNQAHEMLESVYNKLQQIEAESAEARARELLRGLGFTPANQDLPIKKFSGGWKMRIALAQALFLKPDLLLLDEPTNHLDLPAIIWLQNYLLQNLSENQTIVVVSHDRSFLNSVSQEIIRLRDHKLDYFPGNYDEYEMKLEDKAKMKDRISAALEKKRKHAQDTINKQRSIMSKTGDDKRGAVIASRQKKLERLAGYNKTESGHRFKQSYVLGFHFNMGLLIVKEAPEPSVTIPLPEPKELRGNPTTLLSLNNVTFTYPGAPASSKPVIQNVNLSLHHSSRIALLGPNGCGKSTLMSLLSGEVMPTSGTVERFSSLVRIGYFSQHNVDQLDGQSTKSAMTYLMDTFPGEYKSQAMARKYLGSFGIAGQTALLPMSTLSGGQKARVALAICVLLLDEITNHLDMATIQGLIVALKEFSGAVVLVSHDAYFVKAVCEDEDEDDDDEDDEDSVLRAQEEAGVVYRVKNGKLNRLEGGVDEYVKTVVTENKKGMRGGAGRPI</sequence>
<dbReference type="PROSITE" id="PS00211">
    <property type="entry name" value="ABC_TRANSPORTER_1"/>
    <property type="match status" value="2"/>
</dbReference>
<feature type="domain" description="ABC transporter" evidence="6">
    <location>
        <begin position="625"/>
        <end position="866"/>
    </location>
</feature>
<dbReference type="Pfam" id="PF12848">
    <property type="entry name" value="ABC_tran_Xtn"/>
    <property type="match status" value="1"/>
</dbReference>
<dbReference type="GO" id="GO:0005524">
    <property type="term" value="F:ATP binding"/>
    <property type="evidence" value="ECO:0007669"/>
    <property type="project" value="UniProtKB-KW"/>
</dbReference>
<feature type="compositionally biased region" description="Polar residues" evidence="5">
    <location>
        <begin position="118"/>
        <end position="128"/>
    </location>
</feature>
<evidence type="ECO:0000256" key="4">
    <source>
        <dbReference type="SAM" id="Coils"/>
    </source>
</evidence>
<dbReference type="InterPro" id="IPR027417">
    <property type="entry name" value="P-loop_NTPase"/>
</dbReference>
<feature type="domain" description="ABC transporter" evidence="6">
    <location>
        <begin position="204"/>
        <end position="524"/>
    </location>
</feature>
<keyword evidence="2" id="KW-0547">Nucleotide-binding</keyword>
<dbReference type="CDD" id="cd03221">
    <property type="entry name" value="ABCF_EF-3"/>
    <property type="match status" value="1"/>
</dbReference>
<dbReference type="SMART" id="SM00382">
    <property type="entry name" value="AAA"/>
    <property type="match status" value="2"/>
</dbReference>
<evidence type="ECO:0000256" key="5">
    <source>
        <dbReference type="SAM" id="MobiDB-lite"/>
    </source>
</evidence>
<dbReference type="AlphaFoldDB" id="A0A9P6J6F2"/>
<dbReference type="Gene3D" id="3.40.50.300">
    <property type="entry name" value="P-loop containing nucleotide triphosphate hydrolases"/>
    <property type="match status" value="2"/>
</dbReference>
<dbReference type="InterPro" id="IPR050611">
    <property type="entry name" value="ABCF"/>
</dbReference>
<dbReference type="GO" id="GO:0016887">
    <property type="term" value="F:ATP hydrolysis activity"/>
    <property type="evidence" value="ECO:0007669"/>
    <property type="project" value="InterPro"/>
</dbReference>
<dbReference type="InterPro" id="IPR032781">
    <property type="entry name" value="ABC_tran_Xtn"/>
</dbReference>
<name>A0A9P6J6F2_MORAP</name>
<keyword evidence="8" id="KW-1185">Reference proteome</keyword>
<accession>A0A9P6J6F2</accession>
<dbReference type="OrthoDB" id="2110130at2759"/>
<keyword evidence="1" id="KW-0677">Repeat</keyword>
<feature type="compositionally biased region" description="Low complexity" evidence="5">
    <location>
        <begin position="145"/>
        <end position="160"/>
    </location>
</feature>
<dbReference type="Proteomes" id="UP000738359">
    <property type="component" value="Unassembled WGS sequence"/>
</dbReference>
<comment type="caution">
    <text evidence="7">The sequence shown here is derived from an EMBL/GenBank/DDBJ whole genome shotgun (WGS) entry which is preliminary data.</text>
</comment>
<dbReference type="PROSITE" id="PS50893">
    <property type="entry name" value="ABC_TRANSPORTER_2"/>
    <property type="match status" value="2"/>
</dbReference>
<protein>
    <recommendedName>
        <fullName evidence="6">ABC transporter domain-containing protein</fullName>
    </recommendedName>
</protein>
<keyword evidence="3" id="KW-0067">ATP-binding</keyword>
<proteinExistence type="predicted"/>
<dbReference type="PANTHER" id="PTHR19211:SF129">
    <property type="entry name" value="ABC TRANSPORTER ATP-BINDING PROTEIN"/>
    <property type="match status" value="1"/>
</dbReference>
<evidence type="ECO:0000256" key="1">
    <source>
        <dbReference type="ARBA" id="ARBA00022737"/>
    </source>
</evidence>
<dbReference type="InterPro" id="IPR003439">
    <property type="entry name" value="ABC_transporter-like_ATP-bd"/>
</dbReference>
<evidence type="ECO:0000256" key="2">
    <source>
        <dbReference type="ARBA" id="ARBA00022741"/>
    </source>
</evidence>
<gene>
    <name evidence="7" type="ORF">BGZ70_007250</name>
</gene>
<dbReference type="InterPro" id="IPR003593">
    <property type="entry name" value="AAA+_ATPase"/>
</dbReference>
<reference evidence="7" key="1">
    <citation type="journal article" date="2020" name="Fungal Divers.">
        <title>Resolving the Mortierellaceae phylogeny through synthesis of multi-gene phylogenetics and phylogenomics.</title>
        <authorList>
            <person name="Vandepol N."/>
            <person name="Liber J."/>
            <person name="Desiro A."/>
            <person name="Na H."/>
            <person name="Kennedy M."/>
            <person name="Barry K."/>
            <person name="Grigoriev I.V."/>
            <person name="Miller A.N."/>
            <person name="O'Donnell K."/>
            <person name="Stajich J.E."/>
            <person name="Bonito G."/>
        </authorList>
    </citation>
    <scope>NUCLEOTIDE SEQUENCE</scope>
    <source>
        <strain evidence="7">CK1249</strain>
    </source>
</reference>
<feature type="coiled-coil region" evidence="4">
    <location>
        <begin position="375"/>
        <end position="405"/>
    </location>
</feature>
<feature type="compositionally biased region" description="Basic residues" evidence="5">
    <location>
        <begin position="129"/>
        <end position="144"/>
    </location>
</feature>
<dbReference type="PANTHER" id="PTHR19211">
    <property type="entry name" value="ATP-BINDING TRANSPORT PROTEIN-RELATED"/>
    <property type="match status" value="1"/>
</dbReference>
<dbReference type="Pfam" id="PF00005">
    <property type="entry name" value="ABC_tran"/>
    <property type="match status" value="3"/>
</dbReference>
<dbReference type="EMBL" id="JAAAHY010000446">
    <property type="protein sequence ID" value="KAF9963676.1"/>
    <property type="molecule type" value="Genomic_DNA"/>
</dbReference>
<dbReference type="InterPro" id="IPR017871">
    <property type="entry name" value="ABC_transporter-like_CS"/>
</dbReference>